<reference evidence="3 4" key="1">
    <citation type="journal article" date="2021" name="Int. J. Syst. Evol. Microbiol.">
        <title>Reticulibacter mediterranei gen. nov., sp. nov., within the new family Reticulibacteraceae fam. nov., and Ktedonospora formicarum gen. nov., sp. nov., Ktedonobacter robiniae sp. nov., Dictyobacter formicarum sp. nov. and Dictyobacter arantiisoli sp. nov., belonging to the class Ktedonobacteria.</title>
        <authorList>
            <person name="Yabe S."/>
            <person name="Zheng Y."/>
            <person name="Wang C.M."/>
            <person name="Sakai Y."/>
            <person name="Abe K."/>
            <person name="Yokota A."/>
            <person name="Donadio S."/>
            <person name="Cavaletti L."/>
            <person name="Monciardini P."/>
        </authorList>
    </citation>
    <scope>NUCLEOTIDE SEQUENCE [LARGE SCALE GENOMIC DNA]</scope>
    <source>
        <strain evidence="3 4">SOSP1-30</strain>
    </source>
</reference>
<dbReference type="Gene3D" id="3.10.450.50">
    <property type="match status" value="1"/>
</dbReference>
<name>A0ABQ3V0W4_9CHLR</name>
<feature type="signal peptide" evidence="2">
    <location>
        <begin position="1"/>
        <end position="20"/>
    </location>
</feature>
<keyword evidence="4" id="KW-1185">Reference proteome</keyword>
<feature type="compositionally biased region" description="Polar residues" evidence="1">
    <location>
        <begin position="28"/>
        <end position="45"/>
    </location>
</feature>
<organism evidence="3 4">
    <name type="scientific">Ktedonobacter robiniae</name>
    <dbReference type="NCBI Taxonomy" id="2778365"/>
    <lineage>
        <taxon>Bacteria</taxon>
        <taxon>Bacillati</taxon>
        <taxon>Chloroflexota</taxon>
        <taxon>Ktedonobacteria</taxon>
        <taxon>Ktedonobacterales</taxon>
        <taxon>Ktedonobacteraceae</taxon>
        <taxon>Ktedonobacter</taxon>
    </lineage>
</organism>
<dbReference type="PROSITE" id="PS51257">
    <property type="entry name" value="PROKAR_LIPOPROTEIN"/>
    <property type="match status" value="1"/>
</dbReference>
<feature type="region of interest" description="Disordered" evidence="1">
    <location>
        <begin position="28"/>
        <end position="54"/>
    </location>
</feature>
<dbReference type="Proteomes" id="UP000654345">
    <property type="component" value="Unassembled WGS sequence"/>
</dbReference>
<dbReference type="RefSeq" id="WP_201375029.1">
    <property type="nucleotide sequence ID" value="NZ_BNJG01000003.1"/>
</dbReference>
<comment type="caution">
    <text evidence="3">The sequence shown here is derived from an EMBL/GenBank/DDBJ whole genome shotgun (WGS) entry which is preliminary data.</text>
</comment>
<keyword evidence="2" id="KW-0732">Signal</keyword>
<evidence type="ECO:0008006" key="5">
    <source>
        <dbReference type="Google" id="ProtNLM"/>
    </source>
</evidence>
<feature type="chain" id="PRO_5047086277" description="DUF4878 domain-containing protein" evidence="2">
    <location>
        <begin position="21"/>
        <end position="162"/>
    </location>
</feature>
<protein>
    <recommendedName>
        <fullName evidence="5">DUF4878 domain-containing protein</fullName>
    </recommendedName>
</protein>
<evidence type="ECO:0000313" key="4">
    <source>
        <dbReference type="Proteomes" id="UP000654345"/>
    </source>
</evidence>
<evidence type="ECO:0000313" key="3">
    <source>
        <dbReference type="EMBL" id="GHO58781.1"/>
    </source>
</evidence>
<accession>A0ABQ3V0W4</accession>
<dbReference type="EMBL" id="BNJG01000003">
    <property type="protein sequence ID" value="GHO58781.1"/>
    <property type="molecule type" value="Genomic_DNA"/>
</dbReference>
<gene>
    <name evidence="3" type="ORF">KSB_72560</name>
</gene>
<evidence type="ECO:0000256" key="1">
    <source>
        <dbReference type="SAM" id="MobiDB-lite"/>
    </source>
</evidence>
<evidence type="ECO:0000256" key="2">
    <source>
        <dbReference type="SAM" id="SignalP"/>
    </source>
</evidence>
<proteinExistence type="predicted"/>
<sequence length="162" mass="17587">MKRSLFIVMLITCLAILLIACNDQNQGTGSSKQLSGQEQQTNAITSPAPAPTFSKSAVSSIPTAITYYQALKDRDYAKAYAYLDANATTTDGKKLTQESFTQMAQNAFIQSGAITDITMVPGSSDGTQIVTTIDRNASVHYHSHLTMKKEGSTWKILSLDRI</sequence>